<evidence type="ECO:0000256" key="2">
    <source>
        <dbReference type="SAM" id="MobiDB-lite"/>
    </source>
</evidence>
<sequence length="385" mass="42353">MSRPLISADSHLCEPPELWTSRLPRRYQERAPRVVNLDGRPGEYFVCEDIQPRSVYAASAAGVPSEELPRRAALGFAAAPPSVWDPRARLAEQDVDGVAAEVLFPTFADLLFGCQDAEFRRACLHAYNDFVAEYCAVDPNRLVGTALVDDADPGLAAEEVTRAAGLGLRGVVLRADPDRSYADASFDPVWETAVGLDLPVVIHRGAVRRDITIDVHGALLDYVMIPAQAQRALTALVFGGVWERYPGLRLILCEFDLLWIPHFLQRLEHADHRFGRSFGVDLSRPALDQVTDGVWVTFQHETDEVPRILPNWSAERLMWASDYPHADSTWPHSVGKVAELRAAVGPDTTTMLTHDTVSRLFGLRLPAPAPSAPPAPPAPLEAARP</sequence>
<reference evidence="4 5" key="2">
    <citation type="journal article" date="2016" name="Genome Announc.">
        <title>Permanent Draft Genome Sequences for Two Variants of Frankia sp. Strain CpI1, the First Frankia Strain Isolated from Root Nodules of Comptonia peregrina.</title>
        <authorList>
            <person name="Oshone R."/>
            <person name="Hurst S.G.IV."/>
            <person name="Abebe-Akele F."/>
            <person name="Simpson S."/>
            <person name="Morris K."/>
            <person name="Thomas W.K."/>
            <person name="Tisa L.S."/>
        </authorList>
    </citation>
    <scope>NUCLEOTIDE SEQUENCE [LARGE SCALE GENOMIC DNA]</scope>
    <source>
        <strain evidence="5">CpI1-S</strain>
    </source>
</reference>
<dbReference type="SUPFAM" id="SSF51556">
    <property type="entry name" value="Metallo-dependent hydrolases"/>
    <property type="match status" value="1"/>
</dbReference>
<dbReference type="Pfam" id="PF04909">
    <property type="entry name" value="Amidohydro_2"/>
    <property type="match status" value="1"/>
</dbReference>
<feature type="region of interest" description="Disordered" evidence="2">
    <location>
        <begin position="364"/>
        <end position="385"/>
    </location>
</feature>
<evidence type="ECO:0000256" key="1">
    <source>
        <dbReference type="ARBA" id="ARBA00023239"/>
    </source>
</evidence>
<dbReference type="InterPro" id="IPR032466">
    <property type="entry name" value="Metal_Hydrolase"/>
</dbReference>
<dbReference type="InterPro" id="IPR032465">
    <property type="entry name" value="ACMSD"/>
</dbReference>
<proteinExistence type="predicted"/>
<dbReference type="GO" id="GO:0019748">
    <property type="term" value="P:secondary metabolic process"/>
    <property type="evidence" value="ECO:0007669"/>
    <property type="project" value="TreeGrafter"/>
</dbReference>
<dbReference type="Gene3D" id="3.20.20.140">
    <property type="entry name" value="Metal-dependent hydrolases"/>
    <property type="match status" value="1"/>
</dbReference>
<accession>A0A0D8BCA8</accession>
<dbReference type="InterPro" id="IPR006680">
    <property type="entry name" value="Amidohydro-rel"/>
</dbReference>
<keyword evidence="4" id="KW-0378">Hydrolase</keyword>
<evidence type="ECO:0000313" key="5">
    <source>
        <dbReference type="Proteomes" id="UP000032545"/>
    </source>
</evidence>
<dbReference type="RefSeq" id="WP_044887219.1">
    <property type="nucleotide sequence ID" value="NZ_JYFN01000046.1"/>
</dbReference>
<dbReference type="OrthoDB" id="8673349at2"/>
<comment type="caution">
    <text evidence="4">The sequence shown here is derived from an EMBL/GenBank/DDBJ whole genome shotgun (WGS) entry which is preliminary data.</text>
</comment>
<reference evidence="5" key="1">
    <citation type="submission" date="2015-02" db="EMBL/GenBank/DDBJ databases">
        <title>Draft Genome of Frankia sp. CpI1-S.</title>
        <authorList>
            <person name="Oshone R.T."/>
            <person name="Ngom M."/>
            <person name="Ghodhbane-Gtari F."/>
            <person name="Gtari M."/>
            <person name="Morris K."/>
            <person name="Thomas K."/>
            <person name="Sen A."/>
            <person name="Tisa L.S."/>
        </authorList>
    </citation>
    <scope>NUCLEOTIDE SEQUENCE [LARGE SCALE GENOMIC DNA]</scope>
    <source>
        <strain evidence="5">CpI1-S</strain>
    </source>
</reference>
<dbReference type="AlphaFoldDB" id="A0A0D8BCA8"/>
<protein>
    <submittedName>
        <fullName evidence="4">Amidohydrolase</fullName>
    </submittedName>
</protein>
<keyword evidence="5" id="KW-1185">Reference proteome</keyword>
<name>A0A0D8BCA8_9ACTN</name>
<dbReference type="PATRIC" id="fig|1502723.3.peg.4674"/>
<dbReference type="Proteomes" id="UP000032545">
    <property type="component" value="Unassembled WGS sequence"/>
</dbReference>
<dbReference type="GO" id="GO:0016787">
    <property type="term" value="F:hydrolase activity"/>
    <property type="evidence" value="ECO:0007669"/>
    <property type="project" value="UniProtKB-KW"/>
</dbReference>
<dbReference type="PANTHER" id="PTHR21240">
    <property type="entry name" value="2-AMINO-3-CARBOXYLMUCONATE-6-SEMIALDEHYDE DECARBOXYLASE"/>
    <property type="match status" value="1"/>
</dbReference>
<evidence type="ECO:0000313" key="4">
    <source>
        <dbReference type="EMBL" id="KJE21027.1"/>
    </source>
</evidence>
<dbReference type="EMBL" id="JYFN01000046">
    <property type="protein sequence ID" value="KJE21027.1"/>
    <property type="molecule type" value="Genomic_DNA"/>
</dbReference>
<organism evidence="4 5">
    <name type="scientific">Frankia torreyi</name>
    <dbReference type="NCBI Taxonomy" id="1856"/>
    <lineage>
        <taxon>Bacteria</taxon>
        <taxon>Bacillati</taxon>
        <taxon>Actinomycetota</taxon>
        <taxon>Actinomycetes</taxon>
        <taxon>Frankiales</taxon>
        <taxon>Frankiaceae</taxon>
        <taxon>Frankia</taxon>
    </lineage>
</organism>
<dbReference type="GO" id="GO:0016831">
    <property type="term" value="F:carboxy-lyase activity"/>
    <property type="evidence" value="ECO:0007669"/>
    <property type="project" value="InterPro"/>
</dbReference>
<feature type="compositionally biased region" description="Pro residues" evidence="2">
    <location>
        <begin position="367"/>
        <end position="379"/>
    </location>
</feature>
<dbReference type="PANTHER" id="PTHR21240:SF28">
    <property type="entry name" value="ISO-OROTATE DECARBOXYLASE (EUROFUNG)"/>
    <property type="match status" value="1"/>
</dbReference>
<dbReference type="GO" id="GO:0005737">
    <property type="term" value="C:cytoplasm"/>
    <property type="evidence" value="ECO:0007669"/>
    <property type="project" value="TreeGrafter"/>
</dbReference>
<evidence type="ECO:0000259" key="3">
    <source>
        <dbReference type="Pfam" id="PF04909"/>
    </source>
</evidence>
<gene>
    <name evidence="4" type="ORF">FF36_04708</name>
</gene>
<feature type="domain" description="Amidohydrolase-related" evidence="3">
    <location>
        <begin position="119"/>
        <end position="362"/>
    </location>
</feature>
<keyword evidence="1" id="KW-0456">Lyase</keyword>